<gene>
    <name evidence="2" type="ORF">OT_ostta01g00130</name>
</gene>
<reference evidence="3" key="1">
    <citation type="journal article" date="2006" name="Proc. Natl. Acad. Sci. U.S.A.">
        <title>Genome analysis of the smallest free-living eukaryote Ostreococcus tauri unveils many unique features.</title>
        <authorList>
            <person name="Derelle E."/>
            <person name="Ferraz C."/>
            <person name="Rombauts S."/>
            <person name="Rouze P."/>
            <person name="Worden A.Z."/>
            <person name="Robbens S."/>
            <person name="Partensky F."/>
            <person name="Degroeve S."/>
            <person name="Echeynie S."/>
            <person name="Cooke R."/>
            <person name="Saeys Y."/>
            <person name="Wuyts J."/>
            <person name="Jabbari K."/>
            <person name="Bowler C."/>
            <person name="Panaud O."/>
            <person name="Piegu B."/>
            <person name="Ball S.G."/>
            <person name="Ral J.-P."/>
            <person name="Bouget F.-Y."/>
            <person name="Piganeau G."/>
            <person name="De Baets B."/>
            <person name="Picard A."/>
            <person name="Delseny M."/>
            <person name="Demaille J."/>
            <person name="Van de Peer Y."/>
            <person name="Moreau H."/>
        </authorList>
    </citation>
    <scope>NUCLEOTIDE SEQUENCE [LARGE SCALE GENOMIC DNA]</scope>
    <source>
        <strain evidence="3">OTTH 0595 / CCAP 157/2 / RCC745</strain>
    </source>
</reference>
<proteinExistence type="predicted"/>
<dbReference type="Gene3D" id="1.20.1050.10">
    <property type="match status" value="1"/>
</dbReference>
<dbReference type="SUPFAM" id="SSF47616">
    <property type="entry name" value="GST C-terminal domain-like"/>
    <property type="match status" value="1"/>
</dbReference>
<dbReference type="CDD" id="cd00570">
    <property type="entry name" value="GST_N_family"/>
    <property type="match status" value="1"/>
</dbReference>
<dbReference type="InterPro" id="IPR004045">
    <property type="entry name" value="Glutathione_S-Trfase_N"/>
</dbReference>
<evidence type="ECO:0000313" key="2">
    <source>
        <dbReference type="EMBL" id="CEF96472.1"/>
    </source>
</evidence>
<dbReference type="SUPFAM" id="SSF52833">
    <property type="entry name" value="Thioredoxin-like"/>
    <property type="match status" value="1"/>
</dbReference>
<dbReference type="STRING" id="70448.A0A090M1R4"/>
<evidence type="ECO:0000313" key="3">
    <source>
        <dbReference type="Proteomes" id="UP000009170"/>
    </source>
</evidence>
<dbReference type="RefSeq" id="XP_003074072.2">
    <property type="nucleotide sequence ID" value="XM_003074026.2"/>
</dbReference>
<dbReference type="GO" id="GO:0005737">
    <property type="term" value="C:cytoplasm"/>
    <property type="evidence" value="ECO:0007669"/>
    <property type="project" value="TreeGrafter"/>
</dbReference>
<dbReference type="SFLD" id="SFLDS00019">
    <property type="entry name" value="Glutathione_Transferase_(cytos"/>
    <property type="match status" value="1"/>
</dbReference>
<feature type="domain" description="GST N-terminal" evidence="1">
    <location>
        <begin position="62"/>
        <end position="145"/>
    </location>
</feature>
<dbReference type="AlphaFoldDB" id="A0A090M1R4"/>
<keyword evidence="3" id="KW-1185">Reference proteome</keyword>
<evidence type="ECO:0000259" key="1">
    <source>
        <dbReference type="PROSITE" id="PS50404"/>
    </source>
</evidence>
<organism evidence="2 3">
    <name type="scientific">Ostreococcus tauri</name>
    <name type="common">Marine green alga</name>
    <dbReference type="NCBI Taxonomy" id="70448"/>
    <lineage>
        <taxon>Eukaryota</taxon>
        <taxon>Viridiplantae</taxon>
        <taxon>Chlorophyta</taxon>
        <taxon>Mamiellophyceae</taxon>
        <taxon>Mamiellales</taxon>
        <taxon>Bathycoccaceae</taxon>
        <taxon>Ostreococcus</taxon>
    </lineage>
</organism>
<sequence>MDAVGMANRRRGGTTAKTWARVDAPAWTALDEATRGAFVKDPEESDARANERAFDASPGTTPRIKLYRDAASWCPYSQKIWMQLEEKRVPYTLERINMRCYGSKPKSFTSKVPSGALPVIELDGRVITESSVIADVIESEFTEHKSLLPYAPGSAEMRRAQTLMRLERALFSRWMQWITSSWSDASAQSMYCETLDAVDAELGAGGGPYFMGAEFTLVDIAYTPFLERMAASILYYKGLKIEGNGGRWPNLDKWFAAMAQRKVYRGIKSDYYTNAHDLPPQLGGCAENGDNVQARDAIDGVNGVDWRLPLGPLNESSMEPWWGVDDPALARMEAARRVIENHVNVTRFAARGCGTPGSPGYSAPLSDPNAKPGEEHIPAVDAALRLVVHAMIKPEITDAAAAPAVSRGESHAVAPTVASLEYLRDRIGVPRDMSYPAARQLRAYLNWMIDALVAV</sequence>
<dbReference type="OrthoDB" id="4951845at2759"/>
<accession>A0A090M1R4</accession>
<name>A0A090M1R4_OSTTA</name>
<dbReference type="Pfam" id="PF13409">
    <property type="entry name" value="GST_N_2"/>
    <property type="match status" value="1"/>
</dbReference>
<dbReference type="SFLD" id="SFLDG00358">
    <property type="entry name" value="Main_(cytGST)"/>
    <property type="match status" value="1"/>
</dbReference>
<dbReference type="InterPro" id="IPR036282">
    <property type="entry name" value="Glutathione-S-Trfase_C_sf"/>
</dbReference>
<dbReference type="KEGG" id="ota:OT_ostta01g00130"/>
<dbReference type="Pfam" id="PF13410">
    <property type="entry name" value="GST_C_2"/>
    <property type="match status" value="1"/>
</dbReference>
<dbReference type="GeneID" id="9832463"/>
<protein>
    <submittedName>
        <fullName evidence="2">Thioredoxin-like fold</fullName>
    </submittedName>
</protein>
<comment type="caution">
    <text evidence="2">The sequence shown here is derived from an EMBL/GenBank/DDBJ whole genome shotgun (WGS) entry which is preliminary data.</text>
</comment>
<dbReference type="InterPro" id="IPR040079">
    <property type="entry name" value="Glutathione_S-Trfase"/>
</dbReference>
<reference evidence="2 3" key="2">
    <citation type="journal article" date="2014" name="BMC Genomics">
        <title>An improved genome of the model marine alga Ostreococcus tauri unfolds by assessing Illumina de novo assemblies.</title>
        <authorList>
            <person name="Blanc-Mathieu R."/>
            <person name="Verhelst B."/>
            <person name="Derelle E."/>
            <person name="Rombauts S."/>
            <person name="Bouget F.Y."/>
            <person name="Carre I."/>
            <person name="Chateau A."/>
            <person name="Eyre-Walker A."/>
            <person name="Grimsley N."/>
            <person name="Moreau H."/>
            <person name="Piegu B."/>
            <person name="Rivals E."/>
            <person name="Schackwitz W."/>
            <person name="Van de Peer Y."/>
            <person name="Piganeau G."/>
        </authorList>
    </citation>
    <scope>NUCLEOTIDE SEQUENCE [LARGE SCALE GENOMIC DNA]</scope>
    <source>
        <strain evidence="3">OTTH 0595 / CCAP 157/2 / RCC745</strain>
    </source>
</reference>
<dbReference type="PANTHER" id="PTHR43968">
    <property type="match status" value="1"/>
</dbReference>
<dbReference type="PANTHER" id="PTHR43968:SF14">
    <property type="entry name" value="GLUTATHIONE S-TRANSFERASE"/>
    <property type="match status" value="1"/>
</dbReference>
<dbReference type="PROSITE" id="PS50404">
    <property type="entry name" value="GST_NTER"/>
    <property type="match status" value="1"/>
</dbReference>
<dbReference type="InterPro" id="IPR050983">
    <property type="entry name" value="GST_Omega/HSP26"/>
</dbReference>
<dbReference type="Gene3D" id="3.40.30.10">
    <property type="entry name" value="Glutaredoxin"/>
    <property type="match status" value="1"/>
</dbReference>
<dbReference type="InterPro" id="IPR036249">
    <property type="entry name" value="Thioredoxin-like_sf"/>
</dbReference>
<dbReference type="InParanoid" id="A0A090M1R4"/>
<dbReference type="EMBL" id="CAID01000001">
    <property type="protein sequence ID" value="CEF96472.1"/>
    <property type="molecule type" value="Genomic_DNA"/>
</dbReference>
<dbReference type="Proteomes" id="UP000009170">
    <property type="component" value="Unassembled WGS sequence"/>
</dbReference>